<proteinExistence type="inferred from homology"/>
<evidence type="ECO:0000256" key="7">
    <source>
        <dbReference type="ARBA" id="ARBA00022832"/>
    </source>
</evidence>
<dbReference type="Gene3D" id="3.10.129.10">
    <property type="entry name" value="Hotdog Thioesterase"/>
    <property type="match status" value="4"/>
</dbReference>
<feature type="compositionally biased region" description="Pro residues" evidence="12">
    <location>
        <begin position="1199"/>
        <end position="1209"/>
    </location>
</feature>
<evidence type="ECO:0000256" key="6">
    <source>
        <dbReference type="ARBA" id="ARBA00022679"/>
    </source>
</evidence>
<evidence type="ECO:0000259" key="13">
    <source>
        <dbReference type="PROSITE" id="PS52004"/>
    </source>
</evidence>
<dbReference type="Proteomes" id="UP000528608">
    <property type="component" value="Unassembled WGS sequence"/>
</dbReference>
<reference evidence="16" key="2">
    <citation type="submission" date="2015-07" db="EMBL/GenBank/DDBJ databases">
        <authorList>
            <person name="Graham D.E."/>
            <person name="Giannone R.J."/>
            <person name="Gulvik C.A."/>
            <person name="Hettich R.L."/>
            <person name="Klingeman D.M."/>
            <person name="Mahan K.M."/>
            <person name="Parry R.J."/>
            <person name="Spain J.C."/>
        </authorList>
    </citation>
    <scope>NUCLEOTIDE SEQUENCE [LARGE SCALE GENOMIC DNA]</scope>
    <source>
        <strain evidence="16">ATCC 27428</strain>
    </source>
</reference>
<dbReference type="Pfam" id="PF02801">
    <property type="entry name" value="Ketoacyl-synt_C"/>
    <property type="match status" value="1"/>
</dbReference>
<feature type="region of interest" description="Disordered" evidence="12">
    <location>
        <begin position="1249"/>
        <end position="1278"/>
    </location>
</feature>
<dbReference type="InterPro" id="IPR014031">
    <property type="entry name" value="Ketoacyl_synth_C"/>
</dbReference>
<comment type="caution">
    <text evidence="15">The sequence shown here is derived from an EMBL/GenBank/DDBJ whole genome shotgun (WGS) entry which is preliminary data.</text>
</comment>
<keyword evidence="8" id="KW-0443">Lipid metabolism</keyword>
<dbReference type="CDD" id="cd00833">
    <property type="entry name" value="PKS"/>
    <property type="match status" value="1"/>
</dbReference>
<feature type="region of interest" description="Disordered" evidence="12">
    <location>
        <begin position="1165"/>
        <end position="1213"/>
    </location>
</feature>
<protein>
    <submittedName>
        <fullName evidence="14">Acyl transferase domain-containing protein/3-hydroxymyristoyl/3-hydroxydecanoyl-(Acyl carrier protein) dehydratase</fullName>
    </submittedName>
</protein>
<dbReference type="PANTHER" id="PTHR43074">
    <property type="entry name" value="OMEGA-3 POLYUNSATURATED FATTY ACID SYNTHASE PFAB-RELATED"/>
    <property type="match status" value="1"/>
</dbReference>
<feature type="compositionally biased region" description="Low complexity" evidence="12">
    <location>
        <begin position="1189"/>
        <end position="1198"/>
    </location>
</feature>
<dbReference type="GO" id="GO:0019171">
    <property type="term" value="F:(3R)-hydroxyacyl-[acyl-carrier-protein] dehydratase activity"/>
    <property type="evidence" value="ECO:0007669"/>
    <property type="project" value="InterPro"/>
</dbReference>
<reference evidence="14 17" key="3">
    <citation type="submission" date="2020-08" db="EMBL/GenBank/DDBJ databases">
        <title>Genomic Encyclopedia of Type Strains, Phase III (KMG-III): the genomes of soil and plant-associated and newly described type strains.</title>
        <authorList>
            <person name="Whitman W."/>
        </authorList>
    </citation>
    <scope>NUCLEOTIDE SEQUENCE [LARGE SCALE GENOMIC DNA]</scope>
    <source>
        <strain evidence="14 17">CECT 3259</strain>
    </source>
</reference>
<keyword evidence="4" id="KW-0444">Lipid biosynthesis</keyword>
<dbReference type="GO" id="GO:0006633">
    <property type="term" value="P:fatty acid biosynthetic process"/>
    <property type="evidence" value="ECO:0007669"/>
    <property type="project" value="UniProtKB-UniPathway"/>
</dbReference>
<evidence type="ECO:0000313" key="17">
    <source>
        <dbReference type="Proteomes" id="UP000528608"/>
    </source>
</evidence>
<evidence type="ECO:0000256" key="2">
    <source>
        <dbReference type="ARBA" id="ARBA00006714"/>
    </source>
</evidence>
<dbReference type="SUPFAM" id="SSF54637">
    <property type="entry name" value="Thioesterase/thiol ester dehydrase-isomerase"/>
    <property type="match status" value="4"/>
</dbReference>
<accession>A0A2N8NUB4</accession>
<feature type="domain" description="Ketosynthase family 3 (KS3)" evidence="13">
    <location>
        <begin position="3"/>
        <end position="438"/>
    </location>
</feature>
<dbReference type="EMBL" id="LGUI01000005">
    <property type="protein sequence ID" value="PNE32360.1"/>
    <property type="molecule type" value="Genomic_DNA"/>
</dbReference>
<dbReference type="Pfam" id="PF00698">
    <property type="entry name" value="Acyl_transf_1"/>
    <property type="match status" value="1"/>
</dbReference>
<keyword evidence="9" id="KW-0275">Fatty acid biosynthesis</keyword>
<dbReference type="InterPro" id="IPR014043">
    <property type="entry name" value="Acyl_transferase_dom"/>
</dbReference>
<name>A0A2N8NUB4_STREU</name>
<dbReference type="SUPFAM" id="SSF53901">
    <property type="entry name" value="Thiolase-like"/>
    <property type="match status" value="3"/>
</dbReference>
<dbReference type="PANTHER" id="PTHR43074:SF1">
    <property type="entry name" value="BETA-KETOACYL SYNTHASE FAMILY PROTEIN-RELATED"/>
    <property type="match status" value="1"/>
</dbReference>
<feature type="compositionally biased region" description="Acidic residues" evidence="12">
    <location>
        <begin position="695"/>
        <end position="707"/>
    </location>
</feature>
<evidence type="ECO:0000256" key="5">
    <source>
        <dbReference type="ARBA" id="ARBA00022553"/>
    </source>
</evidence>
<comment type="similarity">
    <text evidence="2">Belongs to the thioester dehydratase family. FabA subfamily.</text>
</comment>
<keyword evidence="16" id="KW-1185">Reference proteome</keyword>
<dbReference type="PROSITE" id="PS52004">
    <property type="entry name" value="KS3_2"/>
    <property type="match status" value="1"/>
</dbReference>
<keyword evidence="10" id="KW-0456">Lyase</keyword>
<dbReference type="InterPro" id="IPR016035">
    <property type="entry name" value="Acyl_Trfase/lysoPLipase"/>
</dbReference>
<keyword evidence="7" id="KW-0276">Fatty acid metabolism</keyword>
<evidence type="ECO:0000256" key="3">
    <source>
        <dbReference type="ARBA" id="ARBA00022450"/>
    </source>
</evidence>
<comment type="pathway">
    <text evidence="1">Lipid metabolism; fatty acid biosynthesis.</text>
</comment>
<evidence type="ECO:0000256" key="10">
    <source>
        <dbReference type="ARBA" id="ARBA00023239"/>
    </source>
</evidence>
<dbReference type="PROSITE" id="PS00606">
    <property type="entry name" value="KS3_1"/>
    <property type="match status" value="1"/>
</dbReference>
<evidence type="ECO:0000256" key="11">
    <source>
        <dbReference type="ARBA" id="ARBA00023315"/>
    </source>
</evidence>
<dbReference type="InterPro" id="IPR013114">
    <property type="entry name" value="FabA_FabZ"/>
</dbReference>
<dbReference type="InterPro" id="IPR001227">
    <property type="entry name" value="Ac_transferase_dom_sf"/>
</dbReference>
<dbReference type="OrthoDB" id="9778690at2"/>
<keyword evidence="11" id="KW-0012">Acyltransferase</keyword>
<reference evidence="15" key="1">
    <citation type="submission" date="2015-07" db="EMBL/GenBank/DDBJ databases">
        <authorList>
            <person name="Noorani M."/>
        </authorList>
    </citation>
    <scope>NUCLEOTIDE SEQUENCE [LARGE SCALE GENOMIC DNA]</scope>
    <source>
        <strain evidence="15">ATCC 27428</strain>
    </source>
</reference>
<dbReference type="InterPro" id="IPR016039">
    <property type="entry name" value="Thiolase-like"/>
</dbReference>
<sequence>MTFEPVAVVGRGCVLPDASGPEEFWRNLLDRRVSLRPAPPDRWGVPLPTGGATASGPGHPHRPATGTGGFVRGFADAFDPTGFALGPAEILRLDPLFHWVLHAGRQALAEAGLPAAAPTRSGLVLGNLSYPSTAAVRHTEHVWLSAQDPPVRDALLAALPPRPHAFNRFSSGLPALLAARALGLEGGAYALDAACATSLYAVKLACDRLHDRSADLMLAGAVSRSDALLIHGGFATMGVLSPTGRSRPFHREADGLVPAEGAALFALMRLADAVDQGRQVLAVVRGIGLGNDGRASGLIAPDAAGQERAVRAAYVSAGVPPESVGLLECHATGTTVGDAVEVRAAGRVFAAHPALPVGSAKANVGHLLTAAGAVALLKAVGAVSAGVRPATPHDGTATALDGQPLRLVTEHEDWAGPRRAAVSAFGFGGTNAHLVLDAWDAHVPPPLPPPPATALRRHAPVAVVALAVRAGRDGDTGDFHAAVGFGRPVGEPRESVGLALEGLRFPPLDLRESLPQQLLVLDAAREAARGVTMPPPRTAVVVGAGVDPQVGRHAGRLRIDALWQRSGLLRPPGPRDGLGDAFTPPGTAAGVVGAMMNITANRINYQLGLEGPGFTVSAEEDSGTAALALAARLLRADEADAAIVGAVDLAHDPVHREALRELGVDRAPGDAAVVLVLKRLPDAERAGEPVLAVLDETESGPEPESEPGDGPPDLRVSTVPLDGTEECCDNSALFGTPHAAAGLLAVATAVTALRHGVRPRPGRFAELDARLRTAEAVVPVLEGPRRRVRLRAAPARRHGQVAFVYTNGSAAYPRMGRELTLALPDLAEAVRHRCDNPEDVPWPPADFADTGVLGRIWATTRLAALHTLVTRYLLGLRPDAAIGYSSGETSALVALEAWPDAAALAEDARRGDLLTRDVTGEYRAVRRAWRARGITGLRWRNYLLTAPLEEVREAVAAEPAVHLMAVNAPGVCVVGGEETACAALVRDRFAHRAVRLDYDIAAHAPELEAVRDAWHRLHRRRTVPVPGVRFYRGDTAEPYVPTEESAADAITAQATTTVDFPAVIERAYADGVRVFVEHGPLSLCTDWIGRILHGREHLAVALDEPGGRALHRLHRSVERLASAGLCDPALLLSLLGRTRTDPGAGRPGTPVDRTLRVPAHPRAVRLPAPDTAGTVMRPAPDLSPVLSEVPAGGERAAGPPAPPPDPPPAAGTAAVARHRTRVTALHRQYLTELTALHRRYLEGRHLLGNAVPRPSARPRPGPAPLPAPPPQPALPGPKFDRAQLERLADGPVSELFGPLFAAQDGYRRQTRLPGPPLLLVDRVTGIAAAPASMGTGTIWTETDLRPDSWFLDHTGRVPGGLLAEAGQADLLLISWLGVDLLNRGERVYRLLGCEAAYHGTMPRLGQTLRYEIHVDGHAHHRGTRLFFFHSDCFADGEHVLSIRNGQAGFFTDTELAAAEGIRWTPGTVPSPDLPFEPVTPPPTAARFGAEAVRAFAEGRPYDCFGPAWHTTRAHLRTPRIDGGRLLLIDEITAFEPAGGPLGRGYLRAELRLRPDGWYFEGHFKNDPVLPGTLMSHGTQQAMAFYLAALGLTIDRDGARFEALPGVTAVSRCRGQATPASRRVVYEIHVGGLSTGPEPVLYAEAMVSVDGVNAFHGRNLALRLVRDAPLDHWRELGPHREQTTGACLEPRLLGGLAGHRERRPVATENGFAFDYPSLLACAWGRPGQAFGPWAAVLDRAATTIRLPGPPYHFMSRIASLDAPLGEPRPGSAVVAEYDVPPDVWYFEQNGSAVMPWAVLMEVALQPCGWLAVRTADASIATGPRLVFRNLDGTARLHEQVRPGTRTLRTRAVLSGAVRHGDTTIVSFAVDCTADGAPLLTVTSSFGFFPQTALDRQVGIPPDADERARWAMPYDPGADLTGRRPDGGARLPGPMLRMLDRVTGHRPDGGPAGLGRLRAEKAVDAGAWFFKSHFFMDPVQPGSLGVEAIAQLLQFHLLRTTPAAAIAAGTLEPLTGREFTWRYRGQVVPTDRQVTVGIDITEEGEDEQGHHALADGRLWVDDRRIYRVRGLGMRLGRA</sequence>
<dbReference type="InterPro" id="IPR029069">
    <property type="entry name" value="HotDog_dom_sf"/>
</dbReference>
<dbReference type="Proteomes" id="UP000235945">
    <property type="component" value="Unassembled WGS sequence"/>
</dbReference>
<dbReference type="Gene3D" id="3.40.47.10">
    <property type="match status" value="2"/>
</dbReference>
<dbReference type="RefSeq" id="WP_102919324.1">
    <property type="nucleotide sequence ID" value="NZ_JACHJF010000011.1"/>
</dbReference>
<dbReference type="InterPro" id="IPR032821">
    <property type="entry name" value="PKS_assoc"/>
</dbReference>
<dbReference type="Gene3D" id="3.40.366.10">
    <property type="entry name" value="Malonyl-Coenzyme A Acyl Carrier Protein, domain 2"/>
    <property type="match status" value="1"/>
</dbReference>
<dbReference type="InterPro" id="IPR018201">
    <property type="entry name" value="Ketoacyl_synth_AS"/>
</dbReference>
<dbReference type="Pfam" id="PF07977">
    <property type="entry name" value="FabA"/>
    <property type="match status" value="4"/>
</dbReference>
<evidence type="ECO:0000313" key="14">
    <source>
        <dbReference type="EMBL" id="MBB5120206.1"/>
    </source>
</evidence>
<dbReference type="UniPathway" id="UPA00094"/>
<evidence type="ECO:0000256" key="8">
    <source>
        <dbReference type="ARBA" id="ARBA00023098"/>
    </source>
</evidence>
<keyword evidence="3" id="KW-0596">Phosphopantetheine</keyword>
<feature type="region of interest" description="Disordered" evidence="12">
    <location>
        <begin position="692"/>
        <end position="717"/>
    </location>
</feature>
<dbReference type="InterPro" id="IPR014030">
    <property type="entry name" value="Ketoacyl_synth_N"/>
</dbReference>
<dbReference type="GO" id="GO:0005737">
    <property type="term" value="C:cytoplasm"/>
    <property type="evidence" value="ECO:0007669"/>
    <property type="project" value="InterPro"/>
</dbReference>
<keyword evidence="6 14" id="KW-0808">Transferase</keyword>
<dbReference type="InterPro" id="IPR052568">
    <property type="entry name" value="PKS-FAS_Synthase"/>
</dbReference>
<evidence type="ECO:0000256" key="1">
    <source>
        <dbReference type="ARBA" id="ARBA00005194"/>
    </source>
</evidence>
<dbReference type="SMART" id="SM00825">
    <property type="entry name" value="PKS_KS"/>
    <property type="match status" value="1"/>
</dbReference>
<evidence type="ECO:0000313" key="15">
    <source>
        <dbReference type="EMBL" id="PNE32360.1"/>
    </source>
</evidence>
<evidence type="ECO:0000313" key="16">
    <source>
        <dbReference type="Proteomes" id="UP000235945"/>
    </source>
</evidence>
<dbReference type="Pfam" id="PF00109">
    <property type="entry name" value="ketoacyl-synt"/>
    <property type="match status" value="2"/>
</dbReference>
<dbReference type="Gene3D" id="3.30.70.250">
    <property type="entry name" value="Malonyl-CoA ACP transacylase, ACP-binding"/>
    <property type="match status" value="1"/>
</dbReference>
<feature type="compositionally biased region" description="Pro residues" evidence="12">
    <location>
        <begin position="1255"/>
        <end position="1275"/>
    </location>
</feature>
<dbReference type="InterPro" id="IPR020841">
    <property type="entry name" value="PKS_Beta-ketoAc_synthase_dom"/>
</dbReference>
<dbReference type="CDD" id="cd01287">
    <property type="entry name" value="FabA"/>
    <property type="match status" value="1"/>
</dbReference>
<dbReference type="GO" id="GO:0004315">
    <property type="term" value="F:3-oxoacyl-[acyl-carrier-protein] synthase activity"/>
    <property type="evidence" value="ECO:0007669"/>
    <property type="project" value="InterPro"/>
</dbReference>
<dbReference type="Pfam" id="PF16197">
    <property type="entry name" value="KAsynt_C_assoc"/>
    <property type="match status" value="1"/>
</dbReference>
<evidence type="ECO:0000256" key="12">
    <source>
        <dbReference type="SAM" id="MobiDB-lite"/>
    </source>
</evidence>
<dbReference type="SUPFAM" id="SSF52151">
    <property type="entry name" value="FabD/lysophospholipase-like"/>
    <property type="match status" value="1"/>
</dbReference>
<evidence type="ECO:0000256" key="4">
    <source>
        <dbReference type="ARBA" id="ARBA00022516"/>
    </source>
</evidence>
<dbReference type="SMART" id="SM00827">
    <property type="entry name" value="PKS_AT"/>
    <property type="match status" value="1"/>
</dbReference>
<keyword evidence="5" id="KW-0597">Phosphoprotein</keyword>
<feature type="region of interest" description="Disordered" evidence="12">
    <location>
        <begin position="40"/>
        <end position="62"/>
    </location>
</feature>
<gene>
    <name evidence="15" type="ORF">AF335_17255</name>
    <name evidence="14" type="ORF">FHS36_003648</name>
</gene>
<dbReference type="EMBL" id="JACHJF010000011">
    <property type="protein sequence ID" value="MBB5120206.1"/>
    <property type="molecule type" value="Genomic_DNA"/>
</dbReference>
<organism evidence="15 16">
    <name type="scientific">Streptomyces eurocidicus</name>
    <name type="common">Streptoverticillium eurocidicus</name>
    <dbReference type="NCBI Taxonomy" id="66423"/>
    <lineage>
        <taxon>Bacteria</taxon>
        <taxon>Bacillati</taxon>
        <taxon>Actinomycetota</taxon>
        <taxon>Actinomycetes</taxon>
        <taxon>Kitasatosporales</taxon>
        <taxon>Streptomycetaceae</taxon>
        <taxon>Streptomyces</taxon>
    </lineage>
</organism>
<evidence type="ECO:0000256" key="9">
    <source>
        <dbReference type="ARBA" id="ARBA00023160"/>
    </source>
</evidence>
<dbReference type="InterPro" id="IPR010083">
    <property type="entry name" value="FabA"/>
</dbReference>